<sequence length="65" mass="7383">MVLILERIAAEIGLIWYRKVARNSSNKAFTIDNKTRIKSSMISTGESITLRKSLLDHVNFGPETF</sequence>
<proteinExistence type="predicted"/>
<dbReference type="Proteomes" id="UP001419268">
    <property type="component" value="Unassembled WGS sequence"/>
</dbReference>
<keyword evidence="2" id="KW-1185">Reference proteome</keyword>
<protein>
    <submittedName>
        <fullName evidence="1">Uncharacterized protein</fullName>
    </submittedName>
</protein>
<evidence type="ECO:0000313" key="2">
    <source>
        <dbReference type="Proteomes" id="UP001419268"/>
    </source>
</evidence>
<accession>A0AAP0PDJ6</accession>
<comment type="caution">
    <text evidence="1">The sequence shown here is derived from an EMBL/GenBank/DDBJ whole genome shotgun (WGS) entry which is preliminary data.</text>
</comment>
<reference evidence="1 2" key="1">
    <citation type="submission" date="2024-01" db="EMBL/GenBank/DDBJ databases">
        <title>Genome assemblies of Stephania.</title>
        <authorList>
            <person name="Yang L."/>
        </authorList>
    </citation>
    <scope>NUCLEOTIDE SEQUENCE [LARGE SCALE GENOMIC DNA]</scope>
    <source>
        <strain evidence="1">JXDWG</strain>
        <tissue evidence="1">Leaf</tissue>
    </source>
</reference>
<evidence type="ECO:0000313" key="1">
    <source>
        <dbReference type="EMBL" id="KAK9141023.1"/>
    </source>
</evidence>
<name>A0AAP0PDJ6_9MAGN</name>
<dbReference type="EMBL" id="JBBNAG010000004">
    <property type="protein sequence ID" value="KAK9141023.1"/>
    <property type="molecule type" value="Genomic_DNA"/>
</dbReference>
<gene>
    <name evidence="1" type="ORF">Scep_010704</name>
</gene>
<dbReference type="AlphaFoldDB" id="A0AAP0PDJ6"/>
<organism evidence="1 2">
    <name type="scientific">Stephania cephalantha</name>
    <dbReference type="NCBI Taxonomy" id="152367"/>
    <lineage>
        <taxon>Eukaryota</taxon>
        <taxon>Viridiplantae</taxon>
        <taxon>Streptophyta</taxon>
        <taxon>Embryophyta</taxon>
        <taxon>Tracheophyta</taxon>
        <taxon>Spermatophyta</taxon>
        <taxon>Magnoliopsida</taxon>
        <taxon>Ranunculales</taxon>
        <taxon>Menispermaceae</taxon>
        <taxon>Menispermoideae</taxon>
        <taxon>Cissampelideae</taxon>
        <taxon>Stephania</taxon>
    </lineage>
</organism>